<proteinExistence type="predicted"/>
<gene>
    <name evidence="1" type="ORF">GCM10010964_03870</name>
</gene>
<organism evidence="1 2">
    <name type="scientific">Caldovatus sediminis</name>
    <dbReference type="NCBI Taxonomy" id="2041189"/>
    <lineage>
        <taxon>Bacteria</taxon>
        <taxon>Pseudomonadati</taxon>
        <taxon>Pseudomonadota</taxon>
        <taxon>Alphaproteobacteria</taxon>
        <taxon>Acetobacterales</taxon>
        <taxon>Roseomonadaceae</taxon>
        <taxon>Caldovatus</taxon>
    </lineage>
</organism>
<evidence type="ECO:0000313" key="2">
    <source>
        <dbReference type="Proteomes" id="UP000597507"/>
    </source>
</evidence>
<evidence type="ECO:0000313" key="1">
    <source>
        <dbReference type="EMBL" id="GGG18820.1"/>
    </source>
</evidence>
<reference evidence="1 2" key="1">
    <citation type="journal article" date="2014" name="Int. J. Syst. Evol. Microbiol.">
        <title>Complete genome sequence of Corynebacterium casei LMG S-19264T (=DSM 44701T), isolated from a smear-ripened cheese.</title>
        <authorList>
            <consortium name="US DOE Joint Genome Institute (JGI-PGF)"/>
            <person name="Walter F."/>
            <person name="Albersmeier A."/>
            <person name="Kalinowski J."/>
            <person name="Ruckert C."/>
        </authorList>
    </citation>
    <scope>NUCLEOTIDE SEQUENCE [LARGE SCALE GENOMIC DNA]</scope>
    <source>
        <strain evidence="1 2">CGMCC 1.16330</strain>
    </source>
</reference>
<protein>
    <submittedName>
        <fullName evidence="1">Uncharacterized protein</fullName>
    </submittedName>
</protein>
<sequence length="72" mass="7607">MTELEFESKLAELDRLLNDPEVQMDPHRIWSLLAELSAHELRGRPARVAARGPGAMAGAAASAAAARGVAQG</sequence>
<comment type="caution">
    <text evidence="1">The sequence shown here is derived from an EMBL/GenBank/DDBJ whole genome shotgun (WGS) entry which is preliminary data.</text>
</comment>
<keyword evidence="2" id="KW-1185">Reference proteome</keyword>
<name>A0A8J2Z885_9PROT</name>
<dbReference type="RefSeq" id="WP_188897857.1">
    <property type="nucleotide sequence ID" value="NZ_BMKS01000001.1"/>
</dbReference>
<dbReference type="Proteomes" id="UP000597507">
    <property type="component" value="Unassembled WGS sequence"/>
</dbReference>
<accession>A0A8J2Z885</accession>
<dbReference type="EMBL" id="BMKS01000001">
    <property type="protein sequence ID" value="GGG18820.1"/>
    <property type="molecule type" value="Genomic_DNA"/>
</dbReference>
<dbReference type="AlphaFoldDB" id="A0A8J2Z885"/>